<keyword evidence="2" id="KW-1133">Transmembrane helix</keyword>
<dbReference type="CDD" id="cd05237">
    <property type="entry name" value="UDP_invert_4-6DH_SDR_e"/>
    <property type="match status" value="1"/>
</dbReference>
<dbReference type="Proteomes" id="UP000095409">
    <property type="component" value="Unassembled WGS sequence"/>
</dbReference>
<dbReference type="Pfam" id="PF13727">
    <property type="entry name" value="CoA_binding_3"/>
    <property type="match status" value="1"/>
</dbReference>
<dbReference type="GO" id="GO:0003978">
    <property type="term" value="F:UDP-glucose 4-epimerase activity"/>
    <property type="evidence" value="ECO:0007669"/>
    <property type="project" value="UniProtKB-EC"/>
</dbReference>
<evidence type="ECO:0000256" key="2">
    <source>
        <dbReference type="SAM" id="Phobius"/>
    </source>
</evidence>
<evidence type="ECO:0000313" key="4">
    <source>
        <dbReference type="EMBL" id="CUO13424.1"/>
    </source>
</evidence>
<feature type="transmembrane region" description="Helical" evidence="2">
    <location>
        <begin position="113"/>
        <end position="133"/>
    </location>
</feature>
<dbReference type="Gene3D" id="3.40.50.720">
    <property type="entry name" value="NAD(P)-binding Rossmann-like Domain"/>
    <property type="match status" value="2"/>
</dbReference>
<feature type="transmembrane region" description="Helical" evidence="2">
    <location>
        <begin position="55"/>
        <end position="73"/>
    </location>
</feature>
<gene>
    <name evidence="4" type="primary">capD_2</name>
    <name evidence="4" type="ORF">ERS852394_01534</name>
</gene>
<dbReference type="AlphaFoldDB" id="A0A174CK07"/>
<dbReference type="EMBL" id="CYZD01000006">
    <property type="protein sequence ID" value="CUO13424.1"/>
    <property type="molecule type" value="Genomic_DNA"/>
</dbReference>
<dbReference type="InterPro" id="IPR051203">
    <property type="entry name" value="Polysaccharide_Synthase-Rel"/>
</dbReference>
<feature type="transmembrane region" description="Helical" evidence="2">
    <location>
        <begin position="12"/>
        <end position="35"/>
    </location>
</feature>
<evidence type="ECO:0000259" key="3">
    <source>
        <dbReference type="Pfam" id="PF02719"/>
    </source>
</evidence>
<feature type="domain" description="Polysaccharide biosynthesis protein CapD-like" evidence="3">
    <location>
        <begin position="294"/>
        <end position="573"/>
    </location>
</feature>
<keyword evidence="4" id="KW-0413">Isomerase</keyword>
<proteinExistence type="inferred from homology"/>
<accession>A0A174CK07</accession>
<dbReference type="InterPro" id="IPR003869">
    <property type="entry name" value="Polysac_CapD-like"/>
</dbReference>
<evidence type="ECO:0000313" key="5">
    <source>
        <dbReference type="Proteomes" id="UP000095409"/>
    </source>
</evidence>
<name>A0A174CK07_9FIRM</name>
<dbReference type="Pfam" id="PF02719">
    <property type="entry name" value="Polysacc_synt_2"/>
    <property type="match status" value="1"/>
</dbReference>
<dbReference type="InterPro" id="IPR029063">
    <property type="entry name" value="SAM-dependent_MTases_sf"/>
</dbReference>
<protein>
    <submittedName>
        <fullName evidence="4">UDP-glucose 4-epimerase</fullName>
        <ecNumber evidence="4">5.1.3.2</ecNumber>
    </submittedName>
</protein>
<organism evidence="4 5">
    <name type="scientific">Blautia obeum</name>
    <dbReference type="NCBI Taxonomy" id="40520"/>
    <lineage>
        <taxon>Bacteria</taxon>
        <taxon>Bacillati</taxon>
        <taxon>Bacillota</taxon>
        <taxon>Clostridia</taxon>
        <taxon>Lachnospirales</taxon>
        <taxon>Lachnospiraceae</taxon>
        <taxon>Blautia</taxon>
    </lineage>
</organism>
<dbReference type="SUPFAM" id="SSF53335">
    <property type="entry name" value="S-adenosyl-L-methionine-dependent methyltransferases"/>
    <property type="match status" value="1"/>
</dbReference>
<dbReference type="RefSeq" id="WP_055066014.1">
    <property type="nucleotide sequence ID" value="NZ_CYZD01000006.1"/>
</dbReference>
<dbReference type="PANTHER" id="PTHR43318:SF1">
    <property type="entry name" value="POLYSACCHARIDE BIOSYNTHESIS PROTEIN EPSC-RELATED"/>
    <property type="match status" value="1"/>
</dbReference>
<sequence>MKRKKINYQLLLRRVCLIVLDIFLIILSSLMALATRFEFDVRQIPEEFFSVLLDYGVLMIFVTLIVFGVFRIYSSLWEYAGLEETFKIIGAVVFSSLCDMAIVVGMGKHLPRSYYVIRTFYLIALVGGSRFFYRLIRLRYRKRQHYSIKKKKKIMLIGAGEAGRTLIQEIQNSRYLDQKICCVIDDNRRKIGRYILGIRVVGDRNAIKRSVEHYGIEQIIIAIPSAGSRKIRPILEICKDTGCELKILPGVYQLVNGEVNVSKLRPVNIEDLLGREEINVNIDEIMDYVCSKTILVTGGGGSIGSELCRQIAAHKPERLIIFDIYENNAYDIQQELKMKYPNLKLTVLIGSIRDEERVDTVLGKYRPDIIYHAAAHKHVPLMEASPNEAIKNNVLGTYNLVLAADRWKVKKFVQISTDKAVNPTNIMGASKRVCEMIIQSFNRHSKTDFVAVRFGNVLGSNGSVIPLFKKQIAAGGPVTVTDPEIIRYFMTISEAVSLVLQAGVYARGGEIFVLDMGEPVKILDLAKNMIRLSGYIPEKDIAIEFTGLRPGEKLYEELLMDEEGMTETPNKLIHIGHPIDVDEDRLYYALRVMKEAAANETDDMRLLMQSIVSTYHIKTEENQQCENLQKAI</sequence>
<dbReference type="SUPFAM" id="SSF51735">
    <property type="entry name" value="NAD(P)-binding Rossmann-fold domains"/>
    <property type="match status" value="1"/>
</dbReference>
<evidence type="ECO:0000256" key="1">
    <source>
        <dbReference type="ARBA" id="ARBA00007430"/>
    </source>
</evidence>
<keyword evidence="2" id="KW-0472">Membrane</keyword>
<dbReference type="EC" id="5.1.3.2" evidence="4"/>
<reference evidence="4 5" key="1">
    <citation type="submission" date="2015-09" db="EMBL/GenBank/DDBJ databases">
        <authorList>
            <consortium name="Pathogen Informatics"/>
        </authorList>
    </citation>
    <scope>NUCLEOTIDE SEQUENCE [LARGE SCALE GENOMIC DNA]</scope>
    <source>
        <strain evidence="4 5">2789STDY5608837</strain>
    </source>
</reference>
<dbReference type="PANTHER" id="PTHR43318">
    <property type="entry name" value="UDP-N-ACETYLGLUCOSAMINE 4,6-DEHYDRATASE"/>
    <property type="match status" value="1"/>
</dbReference>
<dbReference type="InterPro" id="IPR036291">
    <property type="entry name" value="NAD(P)-bd_dom_sf"/>
</dbReference>
<comment type="similarity">
    <text evidence="1">Belongs to the polysaccharide synthase family.</text>
</comment>
<keyword evidence="2" id="KW-0812">Transmembrane</keyword>